<feature type="chain" id="PRO_5043461781" evidence="2">
    <location>
        <begin position="19"/>
        <end position="119"/>
    </location>
</feature>
<accession>A0AAV5HG56</accession>
<gene>
    <name evidence="3" type="ORF">SLEP1_g2129</name>
</gene>
<feature type="signal peptide" evidence="2">
    <location>
        <begin position="1"/>
        <end position="18"/>
    </location>
</feature>
<name>A0AAV5HG56_9ROSI</name>
<keyword evidence="4" id="KW-1185">Reference proteome</keyword>
<dbReference type="AlphaFoldDB" id="A0AAV5HG56"/>
<evidence type="ECO:0000256" key="1">
    <source>
        <dbReference type="SAM" id="MobiDB-lite"/>
    </source>
</evidence>
<proteinExistence type="predicted"/>
<dbReference type="EMBL" id="BPVZ01000002">
    <property type="protein sequence ID" value="GKU87788.1"/>
    <property type="molecule type" value="Genomic_DNA"/>
</dbReference>
<feature type="compositionally biased region" description="Pro residues" evidence="1">
    <location>
        <begin position="58"/>
        <end position="78"/>
    </location>
</feature>
<keyword evidence="2" id="KW-0732">Signal</keyword>
<evidence type="ECO:0000313" key="3">
    <source>
        <dbReference type="EMBL" id="GKU87788.1"/>
    </source>
</evidence>
<evidence type="ECO:0000313" key="4">
    <source>
        <dbReference type="Proteomes" id="UP001054252"/>
    </source>
</evidence>
<sequence length="119" mass="12961">MSLHAFFHSSILAVAVAASTVAASSSKQTQIWVCLKPRSGFDKPKWGLETNSTFLGSSPPPSKCQPGSSPPPDPPLHPAPSYFLPHHPLLLHLQDLSMFPLLPHLLAQPRGYLLEPQHQ</sequence>
<protein>
    <submittedName>
        <fullName evidence="3">Uncharacterized protein</fullName>
    </submittedName>
</protein>
<reference evidence="3 4" key="1">
    <citation type="journal article" date="2021" name="Commun. Biol.">
        <title>The genome of Shorea leprosula (Dipterocarpaceae) highlights the ecological relevance of drought in aseasonal tropical rainforests.</title>
        <authorList>
            <person name="Ng K.K.S."/>
            <person name="Kobayashi M.J."/>
            <person name="Fawcett J.A."/>
            <person name="Hatakeyama M."/>
            <person name="Paape T."/>
            <person name="Ng C.H."/>
            <person name="Ang C.C."/>
            <person name="Tnah L.H."/>
            <person name="Lee C.T."/>
            <person name="Nishiyama T."/>
            <person name="Sese J."/>
            <person name="O'Brien M.J."/>
            <person name="Copetti D."/>
            <person name="Mohd Noor M.I."/>
            <person name="Ong R.C."/>
            <person name="Putra M."/>
            <person name="Sireger I.Z."/>
            <person name="Indrioko S."/>
            <person name="Kosugi Y."/>
            <person name="Izuno A."/>
            <person name="Isagi Y."/>
            <person name="Lee S.L."/>
            <person name="Shimizu K.K."/>
        </authorList>
    </citation>
    <scope>NUCLEOTIDE SEQUENCE [LARGE SCALE GENOMIC DNA]</scope>
    <source>
        <strain evidence="3">214</strain>
    </source>
</reference>
<evidence type="ECO:0000256" key="2">
    <source>
        <dbReference type="SAM" id="SignalP"/>
    </source>
</evidence>
<organism evidence="3 4">
    <name type="scientific">Rubroshorea leprosula</name>
    <dbReference type="NCBI Taxonomy" id="152421"/>
    <lineage>
        <taxon>Eukaryota</taxon>
        <taxon>Viridiplantae</taxon>
        <taxon>Streptophyta</taxon>
        <taxon>Embryophyta</taxon>
        <taxon>Tracheophyta</taxon>
        <taxon>Spermatophyta</taxon>
        <taxon>Magnoliopsida</taxon>
        <taxon>eudicotyledons</taxon>
        <taxon>Gunneridae</taxon>
        <taxon>Pentapetalae</taxon>
        <taxon>rosids</taxon>
        <taxon>malvids</taxon>
        <taxon>Malvales</taxon>
        <taxon>Dipterocarpaceae</taxon>
        <taxon>Rubroshorea</taxon>
    </lineage>
</organism>
<dbReference type="Proteomes" id="UP001054252">
    <property type="component" value="Unassembled WGS sequence"/>
</dbReference>
<comment type="caution">
    <text evidence="3">The sequence shown here is derived from an EMBL/GenBank/DDBJ whole genome shotgun (WGS) entry which is preliminary data.</text>
</comment>
<feature type="region of interest" description="Disordered" evidence="1">
    <location>
        <begin position="51"/>
        <end position="80"/>
    </location>
</feature>